<proteinExistence type="predicted"/>
<feature type="region of interest" description="Disordered" evidence="1">
    <location>
        <begin position="537"/>
        <end position="573"/>
    </location>
</feature>
<evidence type="ECO:0000313" key="4">
    <source>
        <dbReference type="Proteomes" id="UP000009168"/>
    </source>
</evidence>
<gene>
    <name evidence="3" type="ORF">TTHERM_00079410</name>
</gene>
<name>Q23FS3_TETTS</name>
<dbReference type="RefSeq" id="XP_001015782.2">
    <property type="nucleotide sequence ID" value="XM_001015782.2"/>
</dbReference>
<dbReference type="Gene3D" id="3.40.50.300">
    <property type="entry name" value="P-loop containing nucleotide triphosphate hydrolases"/>
    <property type="match status" value="1"/>
</dbReference>
<feature type="compositionally biased region" description="Gly residues" evidence="1">
    <location>
        <begin position="601"/>
        <end position="616"/>
    </location>
</feature>
<dbReference type="eggNOG" id="ENOG502RZQJ">
    <property type="taxonomic scope" value="Eukaryota"/>
</dbReference>
<dbReference type="GO" id="GO:0005525">
    <property type="term" value="F:GTP binding"/>
    <property type="evidence" value="ECO:0007669"/>
    <property type="project" value="InterPro"/>
</dbReference>
<dbReference type="OrthoDB" id="8954335at2759"/>
<dbReference type="SUPFAM" id="SSF52540">
    <property type="entry name" value="P-loop containing nucleoside triphosphate hydrolases"/>
    <property type="match status" value="1"/>
</dbReference>
<dbReference type="GeneID" id="7845619"/>
<feature type="region of interest" description="Disordered" evidence="1">
    <location>
        <begin position="600"/>
        <end position="624"/>
    </location>
</feature>
<accession>Q23FS3</accession>
<feature type="region of interest" description="Disordered" evidence="1">
    <location>
        <begin position="828"/>
        <end position="851"/>
    </location>
</feature>
<dbReference type="AlphaFoldDB" id="Q23FS3"/>
<dbReference type="InterPro" id="IPR027417">
    <property type="entry name" value="P-loop_NTPase"/>
</dbReference>
<protein>
    <submittedName>
        <fullName evidence="3">50S ribosome-binding GTPase</fullName>
    </submittedName>
</protein>
<evidence type="ECO:0000256" key="1">
    <source>
        <dbReference type="SAM" id="MobiDB-lite"/>
    </source>
</evidence>
<dbReference type="Pfam" id="PF01926">
    <property type="entry name" value="MMR_HSR1"/>
    <property type="match status" value="1"/>
</dbReference>
<sequence length="859" mass="97254">MKELIFQFVFQINKIYIAVNIVNILILINYFNLKIIINILNSINNLNVFFLIKLYLNIQTNQQIQSVILPKINSCNSTVNQIKRIKRITNYSYQQLFLELMNSSECYTLVYGLTGSGKSSLLNVLCGKEFTSKSQKLVFNDTIFKVSANKISQTENYQEKYMNSINMIFVDTPGIKDTNLQKRVNNLYKLHSYFKAEGNLQKQFKFIFLISEPEIVAIRGQEISILMDELFQLFKNIEIFQDSALVVFSKVRPYPLNSEGYQDQIQNLRENFFEIIDGEKSQNTLKFFKSIPEKNYLSFSNPHSEIECKIVKDERDAILHSLKDKIQSVNKIELNTEHQLDAQVKIFMKQQFDEFQQLKDETNKLIFDYLVKEIIEEAEIKQEQKTQQLKQIKQEIQEFKCYKDLLEKINCCPNLRQELEKLYDILLKYNTIEKCHKDQFNLNEIKFIDQIINQTNEKHDGQTLTLKAFYLHSSEMYEKILKKYSSSNLKKIILIIEHSFIFDSQLFSFHGGSLDLRCKKFIISKFAQKIDLSGQRNKDINDQFKQQSGKNGEDRQEQDGEDGEDGLPGDPGENGGSFLMSIENISGIISKDNKITVDVSGGKGYDGQNGGNGGKGGKGKNGDLKGIENKDKKYLKYVVDVTGVIKNIISLNKEYAFYYESQGQKGFKGGNCGKGGSGGLQGNPGDFKIISWNKSQIESKHILVIKTQGLKGEDGICGQPGPGGKGGKNVIGVYTDEYFCPTLRGITKEMKKLKEEKSQNDIDLVDVRNVALNGATTAVWSIAVGEAAVSVGLVSLARFVALPAGIFQAVTSAFMAAQDSKVVAKPEYKGRADKGNDGECPTIQKNSDPDTSIVFCSLE</sequence>
<dbReference type="STRING" id="312017.Q23FS3"/>
<dbReference type="Proteomes" id="UP000009168">
    <property type="component" value="Unassembled WGS sequence"/>
</dbReference>
<dbReference type="InParanoid" id="Q23FS3"/>
<keyword evidence="4" id="KW-1185">Reference proteome</keyword>
<organism evidence="3 4">
    <name type="scientific">Tetrahymena thermophila (strain SB210)</name>
    <dbReference type="NCBI Taxonomy" id="312017"/>
    <lineage>
        <taxon>Eukaryota</taxon>
        <taxon>Sar</taxon>
        <taxon>Alveolata</taxon>
        <taxon>Ciliophora</taxon>
        <taxon>Intramacronucleata</taxon>
        <taxon>Oligohymenophorea</taxon>
        <taxon>Hymenostomatida</taxon>
        <taxon>Tetrahymenina</taxon>
        <taxon>Tetrahymenidae</taxon>
        <taxon>Tetrahymena</taxon>
    </lineage>
</organism>
<dbReference type="KEGG" id="tet:TTHERM_00079410"/>
<evidence type="ECO:0000313" key="3">
    <source>
        <dbReference type="EMBL" id="EAR95537.2"/>
    </source>
</evidence>
<dbReference type="InterPro" id="IPR006073">
    <property type="entry name" value="GTP-bd"/>
</dbReference>
<evidence type="ECO:0000259" key="2">
    <source>
        <dbReference type="Pfam" id="PF01926"/>
    </source>
</evidence>
<dbReference type="HOGENOM" id="CLU_355476_0_0_1"/>
<dbReference type="EMBL" id="GG662704">
    <property type="protein sequence ID" value="EAR95537.2"/>
    <property type="molecule type" value="Genomic_DNA"/>
</dbReference>
<feature type="compositionally biased region" description="Basic and acidic residues" evidence="1">
    <location>
        <begin position="828"/>
        <end position="837"/>
    </location>
</feature>
<reference evidence="4" key="1">
    <citation type="journal article" date="2006" name="PLoS Biol.">
        <title>Macronuclear genome sequence of the ciliate Tetrahymena thermophila, a model eukaryote.</title>
        <authorList>
            <person name="Eisen J.A."/>
            <person name="Coyne R.S."/>
            <person name="Wu M."/>
            <person name="Wu D."/>
            <person name="Thiagarajan M."/>
            <person name="Wortman J.R."/>
            <person name="Badger J.H."/>
            <person name="Ren Q."/>
            <person name="Amedeo P."/>
            <person name="Jones K.M."/>
            <person name="Tallon L.J."/>
            <person name="Delcher A.L."/>
            <person name="Salzberg S.L."/>
            <person name="Silva J.C."/>
            <person name="Haas B.J."/>
            <person name="Majoros W.H."/>
            <person name="Farzad M."/>
            <person name="Carlton J.M."/>
            <person name="Smith R.K. Jr."/>
            <person name="Garg J."/>
            <person name="Pearlman R.E."/>
            <person name="Karrer K.M."/>
            <person name="Sun L."/>
            <person name="Manning G."/>
            <person name="Elde N.C."/>
            <person name="Turkewitz A.P."/>
            <person name="Asai D.J."/>
            <person name="Wilkes D.E."/>
            <person name="Wang Y."/>
            <person name="Cai H."/>
            <person name="Collins K."/>
            <person name="Stewart B.A."/>
            <person name="Lee S.R."/>
            <person name="Wilamowska K."/>
            <person name="Weinberg Z."/>
            <person name="Ruzzo W.L."/>
            <person name="Wloga D."/>
            <person name="Gaertig J."/>
            <person name="Frankel J."/>
            <person name="Tsao C.-C."/>
            <person name="Gorovsky M.A."/>
            <person name="Keeling P.J."/>
            <person name="Waller R.F."/>
            <person name="Patron N.J."/>
            <person name="Cherry J.M."/>
            <person name="Stover N.A."/>
            <person name="Krieger C.J."/>
            <person name="del Toro C."/>
            <person name="Ryder H.F."/>
            <person name="Williamson S.C."/>
            <person name="Barbeau R.A."/>
            <person name="Hamilton E.P."/>
            <person name="Orias E."/>
        </authorList>
    </citation>
    <scope>NUCLEOTIDE SEQUENCE [LARGE SCALE GENOMIC DNA]</scope>
    <source>
        <strain evidence="4">SB210</strain>
    </source>
</reference>
<feature type="domain" description="G" evidence="2">
    <location>
        <begin position="109"/>
        <end position="186"/>
    </location>
</feature>
<dbReference type="CDD" id="cd00882">
    <property type="entry name" value="Ras_like_GTPase"/>
    <property type="match status" value="1"/>
</dbReference>